<keyword evidence="1" id="KW-1133">Transmembrane helix</keyword>
<keyword evidence="2" id="KW-0808">Transferase</keyword>
<proteinExistence type="predicted"/>
<dbReference type="InterPro" id="IPR011004">
    <property type="entry name" value="Trimer_LpxA-like_sf"/>
</dbReference>
<dbReference type="RefSeq" id="WP_123278336.1">
    <property type="nucleotide sequence ID" value="NZ_JALRGU010000620.1"/>
</dbReference>
<dbReference type="GO" id="GO:0016746">
    <property type="term" value="F:acyltransferase activity"/>
    <property type="evidence" value="ECO:0007669"/>
    <property type="project" value="UniProtKB-KW"/>
</dbReference>
<dbReference type="GeneID" id="301712420"/>
<dbReference type="CDD" id="cd04647">
    <property type="entry name" value="LbH_MAT_like"/>
    <property type="match status" value="1"/>
</dbReference>
<dbReference type="InterPro" id="IPR051159">
    <property type="entry name" value="Hexapeptide_acetyltransf"/>
</dbReference>
<keyword evidence="3" id="KW-1185">Reference proteome</keyword>
<dbReference type="InterPro" id="IPR001451">
    <property type="entry name" value="Hexapep"/>
</dbReference>
<feature type="transmembrane region" description="Helical" evidence="1">
    <location>
        <begin position="21"/>
        <end position="39"/>
    </location>
</feature>
<keyword evidence="1" id="KW-0472">Membrane</keyword>
<dbReference type="PANTHER" id="PTHR23416">
    <property type="entry name" value="SIALIC ACID SYNTHASE-RELATED"/>
    <property type="match status" value="1"/>
</dbReference>
<protein>
    <submittedName>
        <fullName evidence="2">Acyltransferase</fullName>
    </submittedName>
</protein>
<dbReference type="PANTHER" id="PTHR23416:SF78">
    <property type="entry name" value="LIPOPOLYSACCHARIDE BIOSYNTHESIS O-ACETYL TRANSFERASE WBBJ-RELATED"/>
    <property type="match status" value="1"/>
</dbReference>
<sequence length="247" mass="27153">MKTIVEKIIKLRNPDFTLDKTLNSGAVFLLIWVQFWSLIRGLKTIFFLRNPKGMLLGKRVGFFNVSKIQWGKFLRLGNDVYISALAKQGIEFGNNVSIGAFSRIIVSTSLNNIGEKIKIGNNVGIGEFAYLGGSGGLEIGDDCIVGQYLSCHPENHNYEDPDISIRHQGVNRKGIKIGKNCWIGSKVTILDSVEIGSGCILAAGSVITKSFPDNSIIGGVPAKLIKMRTYDDYQSDYTGDLLCRKSL</sequence>
<name>A0ABX9X828_9FLAO</name>
<accession>A0ABX9X828</accession>
<keyword evidence="2" id="KW-0012">Acyltransferase</keyword>
<reference evidence="2 3" key="1">
    <citation type="submission" date="2018-11" db="EMBL/GenBank/DDBJ databases">
        <title>Proposal to divide the Flavobacteriaceae and reorganize its genera based on Amino Acid Identity values calculated from whole genome sequences.</title>
        <authorList>
            <person name="Nicholson A.C."/>
            <person name="Gulvik C.A."/>
            <person name="Whitney A.M."/>
            <person name="Humrighouse B.W."/>
            <person name="Bell M."/>
            <person name="Holmes B."/>
            <person name="Steigerwalt A."/>
            <person name="Villarma A."/>
            <person name="Sheth M."/>
            <person name="Batra D."/>
            <person name="Pryor J."/>
            <person name="Bernardet J.-F."/>
            <person name="Hugo C."/>
            <person name="Kampfer P."/>
            <person name="Newman J."/>
            <person name="Mcquiston J.R."/>
        </authorList>
    </citation>
    <scope>NUCLEOTIDE SEQUENCE [LARGE SCALE GENOMIC DNA]</scope>
    <source>
        <strain evidence="2 3">G0235</strain>
    </source>
</reference>
<dbReference type="Gene3D" id="2.160.10.10">
    <property type="entry name" value="Hexapeptide repeat proteins"/>
    <property type="match status" value="1"/>
</dbReference>
<keyword evidence="1" id="KW-0812">Transmembrane</keyword>
<gene>
    <name evidence="2" type="ORF">EGI15_07025</name>
</gene>
<evidence type="ECO:0000313" key="2">
    <source>
        <dbReference type="EMBL" id="ROH94237.1"/>
    </source>
</evidence>
<dbReference type="SUPFAM" id="SSF51161">
    <property type="entry name" value="Trimeric LpxA-like enzymes"/>
    <property type="match status" value="1"/>
</dbReference>
<evidence type="ECO:0000256" key="1">
    <source>
        <dbReference type="SAM" id="Phobius"/>
    </source>
</evidence>
<comment type="caution">
    <text evidence="2">The sequence shown here is derived from an EMBL/GenBank/DDBJ whole genome shotgun (WGS) entry which is preliminary data.</text>
</comment>
<evidence type="ECO:0000313" key="3">
    <source>
        <dbReference type="Proteomes" id="UP000281899"/>
    </source>
</evidence>
<organism evidence="2 3">
    <name type="scientific">Chryseobacterium cucumeris</name>
    <dbReference type="NCBI Taxonomy" id="1813611"/>
    <lineage>
        <taxon>Bacteria</taxon>
        <taxon>Pseudomonadati</taxon>
        <taxon>Bacteroidota</taxon>
        <taxon>Flavobacteriia</taxon>
        <taxon>Flavobacteriales</taxon>
        <taxon>Weeksellaceae</taxon>
        <taxon>Chryseobacterium group</taxon>
        <taxon>Chryseobacterium</taxon>
    </lineage>
</organism>
<dbReference type="Proteomes" id="UP000281899">
    <property type="component" value="Unassembled WGS sequence"/>
</dbReference>
<dbReference type="EMBL" id="RJTW01000004">
    <property type="protein sequence ID" value="ROH94237.1"/>
    <property type="molecule type" value="Genomic_DNA"/>
</dbReference>
<dbReference type="Pfam" id="PF00132">
    <property type="entry name" value="Hexapep"/>
    <property type="match status" value="1"/>
</dbReference>